<keyword evidence="2" id="KW-1185">Reference proteome</keyword>
<evidence type="ECO:0000313" key="1">
    <source>
        <dbReference type="EMBL" id="BCJ32546.1"/>
    </source>
</evidence>
<dbReference type="InterPro" id="IPR021373">
    <property type="entry name" value="DUF2993"/>
</dbReference>
<dbReference type="Proteomes" id="UP000611640">
    <property type="component" value="Chromosome"/>
</dbReference>
<dbReference type="AlphaFoldDB" id="A0A7R7DJ80"/>
<dbReference type="Pfam" id="PF11209">
    <property type="entry name" value="LmeA"/>
    <property type="match status" value="1"/>
</dbReference>
<gene>
    <name evidence="1" type="ORF">Athai_00490</name>
</gene>
<evidence type="ECO:0000313" key="2">
    <source>
        <dbReference type="Proteomes" id="UP000611640"/>
    </source>
</evidence>
<dbReference type="EMBL" id="AP023355">
    <property type="protein sequence ID" value="BCJ32546.1"/>
    <property type="molecule type" value="Genomic_DNA"/>
</dbReference>
<organism evidence="1 2">
    <name type="scientific">Actinocatenispora thailandica</name>
    <dbReference type="NCBI Taxonomy" id="227318"/>
    <lineage>
        <taxon>Bacteria</taxon>
        <taxon>Bacillati</taxon>
        <taxon>Actinomycetota</taxon>
        <taxon>Actinomycetes</taxon>
        <taxon>Micromonosporales</taxon>
        <taxon>Micromonosporaceae</taxon>
        <taxon>Actinocatenispora</taxon>
    </lineage>
</organism>
<accession>A0A7R7DJ80</accession>
<name>A0A7R7DJ80_9ACTN</name>
<protein>
    <recommendedName>
        <fullName evidence="3">DUF2993 domain-containing protein</fullName>
    </recommendedName>
</protein>
<dbReference type="KEGG" id="atl:Athai_00490"/>
<proteinExistence type="predicted"/>
<evidence type="ECO:0008006" key="3">
    <source>
        <dbReference type="Google" id="ProtNLM"/>
    </source>
</evidence>
<reference evidence="1 2" key="1">
    <citation type="submission" date="2020-08" db="EMBL/GenBank/DDBJ databases">
        <title>Whole genome shotgun sequence of Actinocatenispora thailandica NBRC 105041.</title>
        <authorList>
            <person name="Komaki H."/>
            <person name="Tamura T."/>
        </authorList>
    </citation>
    <scope>NUCLEOTIDE SEQUENCE [LARGE SCALE GENOMIC DNA]</scope>
    <source>
        <strain evidence="1 2">NBRC 105041</strain>
    </source>
</reference>
<sequence length="258" mass="27306">MYAKPKRTRRKAPIVLLVLLIVVVLLLVAADRVGRSVANQKLADQVAAQAQSKDVKLGVQPTADITGFPFLTQVAAGKYDKILVHMRDLTVQSYAIPKLDITASGVHAKTSDVLNGNGPITADTVSGTATIGWGYVNQAAKEQLNQSEVKDVTLAGRDGTLDVRMTVTVLGQELKLTGTAKPTLSDDGKSLRVSFADLHTTGSQLPPAAKNVLNGVLQQLGLQIKLPSLPYGLKLTHVDPQSDGLKVTASAQDVTLAN</sequence>